<keyword evidence="10" id="KW-1185">Reference proteome</keyword>
<dbReference type="Pfam" id="PF04055">
    <property type="entry name" value="Radical_SAM"/>
    <property type="match status" value="1"/>
</dbReference>
<comment type="cofactor">
    <cofactor evidence="1">
        <name>[4Fe-4S] cluster</name>
        <dbReference type="ChEBI" id="CHEBI:49883"/>
    </cofactor>
</comment>
<dbReference type="SFLD" id="SFLDG01067">
    <property type="entry name" value="SPASM/twitch_domain_containing"/>
    <property type="match status" value="1"/>
</dbReference>
<comment type="similarity">
    <text evidence="7">Belongs to the radical SAM superfamily. Anaerobic sulfatase-maturating enzyme family.</text>
</comment>
<dbReference type="SFLD" id="SFLDS00029">
    <property type="entry name" value="Radical_SAM"/>
    <property type="match status" value="1"/>
</dbReference>
<evidence type="ECO:0000256" key="7">
    <source>
        <dbReference type="ARBA" id="ARBA00023601"/>
    </source>
</evidence>
<accession>A0A4V6IL55</accession>
<dbReference type="InterPro" id="IPR013785">
    <property type="entry name" value="Aldolase_TIM"/>
</dbReference>
<evidence type="ECO:0000256" key="1">
    <source>
        <dbReference type="ARBA" id="ARBA00001966"/>
    </source>
</evidence>
<evidence type="ECO:0000256" key="5">
    <source>
        <dbReference type="ARBA" id="ARBA00023004"/>
    </source>
</evidence>
<dbReference type="GO" id="GO:0016491">
    <property type="term" value="F:oxidoreductase activity"/>
    <property type="evidence" value="ECO:0007669"/>
    <property type="project" value="InterPro"/>
</dbReference>
<evidence type="ECO:0000256" key="4">
    <source>
        <dbReference type="ARBA" id="ARBA00022723"/>
    </source>
</evidence>
<evidence type="ECO:0000313" key="10">
    <source>
        <dbReference type="Proteomes" id="UP000507962"/>
    </source>
</evidence>
<evidence type="ECO:0000256" key="6">
    <source>
        <dbReference type="ARBA" id="ARBA00023014"/>
    </source>
</evidence>
<reference evidence="9 10" key="1">
    <citation type="submission" date="2019-03" db="EMBL/GenBank/DDBJ databases">
        <authorList>
            <person name="Nijsse B."/>
        </authorList>
    </citation>
    <scope>NUCLEOTIDE SEQUENCE [LARGE SCALE GENOMIC DNA]</scope>
    <source>
        <strain evidence="9">Desulfoluna butyratoxydans MSL71</strain>
    </source>
</reference>
<dbReference type="InterPro" id="IPR007197">
    <property type="entry name" value="rSAM"/>
</dbReference>
<sequence length="301" mass="33774">MPSTERSSTATSQSESLAIHITEQCNMRCSYCYLKNRLPGRISREDVDLAMELVTPRKVFFYGGECLLYKKFLWKIIGAYPGIQFFVVTNGKLLDFDFLHRLATVNMGVITSLDSLDLDECNPRGMTRKHQASLISNLRNARSFMSASLLHTVGPWTVGLAKYQSLANELQANIDYCVLISDDPCKFESTPFAKALAGIPQEVIQDLSREYSFKPPKLRLHVNGELSYSFKRGSRFSLGYVTSLKSIPERMWPCMPACCRDCSLHTRCQLANIFPEAAGEFASKGTLKASFACQLTNNLLT</sequence>
<proteinExistence type="inferred from homology"/>
<dbReference type="InterPro" id="IPR000385">
    <property type="entry name" value="MoaA_NifB_PqqE_Fe-S-bd_CS"/>
</dbReference>
<dbReference type="GO" id="GO:0051539">
    <property type="term" value="F:4 iron, 4 sulfur cluster binding"/>
    <property type="evidence" value="ECO:0007669"/>
    <property type="project" value="UniProtKB-KW"/>
</dbReference>
<dbReference type="GO" id="GO:0046872">
    <property type="term" value="F:metal ion binding"/>
    <property type="evidence" value="ECO:0007669"/>
    <property type="project" value="UniProtKB-KW"/>
</dbReference>
<keyword evidence="6" id="KW-0411">Iron-sulfur</keyword>
<evidence type="ECO:0000256" key="3">
    <source>
        <dbReference type="ARBA" id="ARBA00022691"/>
    </source>
</evidence>
<keyword evidence="2" id="KW-0004">4Fe-4S</keyword>
<organism evidence="9 10">
    <name type="scientific">Desulfoluna butyratoxydans</name>
    <dbReference type="NCBI Taxonomy" id="231438"/>
    <lineage>
        <taxon>Bacteria</taxon>
        <taxon>Pseudomonadati</taxon>
        <taxon>Thermodesulfobacteriota</taxon>
        <taxon>Desulfobacteria</taxon>
        <taxon>Desulfobacterales</taxon>
        <taxon>Desulfolunaceae</taxon>
        <taxon>Desulfoluna</taxon>
    </lineage>
</organism>
<dbReference type="InterPro" id="IPR023867">
    <property type="entry name" value="Sulphatase_maturase_rSAM"/>
</dbReference>
<dbReference type="Proteomes" id="UP000507962">
    <property type="component" value="Unassembled WGS sequence"/>
</dbReference>
<dbReference type="PANTHER" id="PTHR43273:SF3">
    <property type="entry name" value="ANAEROBIC SULFATASE-MATURATING ENZYME HOMOLOG ASLB-RELATED"/>
    <property type="match status" value="1"/>
</dbReference>
<evidence type="ECO:0000313" key="9">
    <source>
        <dbReference type="EMBL" id="VFQ43848.1"/>
    </source>
</evidence>
<dbReference type="CDD" id="cd01335">
    <property type="entry name" value="Radical_SAM"/>
    <property type="match status" value="1"/>
</dbReference>
<dbReference type="SUPFAM" id="SSF102114">
    <property type="entry name" value="Radical SAM enzymes"/>
    <property type="match status" value="1"/>
</dbReference>
<protein>
    <submittedName>
        <fullName evidence="9">Radical sam</fullName>
    </submittedName>
</protein>
<dbReference type="AlphaFoldDB" id="A0A4V6IL55"/>
<gene>
    <name evidence="9" type="ORF">MSL71_14890</name>
</gene>
<keyword evidence="3" id="KW-0949">S-adenosyl-L-methionine</keyword>
<name>A0A4V6IL55_9BACT</name>
<dbReference type="InterPro" id="IPR058240">
    <property type="entry name" value="rSAM_sf"/>
</dbReference>
<keyword evidence="4" id="KW-0479">Metal-binding</keyword>
<evidence type="ECO:0000256" key="2">
    <source>
        <dbReference type="ARBA" id="ARBA00022485"/>
    </source>
</evidence>
<dbReference type="Gene3D" id="3.20.20.70">
    <property type="entry name" value="Aldolase class I"/>
    <property type="match status" value="1"/>
</dbReference>
<dbReference type="PANTHER" id="PTHR43273">
    <property type="entry name" value="ANAEROBIC SULFATASE-MATURATING ENZYME HOMOLOG ASLB-RELATED"/>
    <property type="match status" value="1"/>
</dbReference>
<evidence type="ECO:0000259" key="8">
    <source>
        <dbReference type="Pfam" id="PF04055"/>
    </source>
</evidence>
<dbReference type="EMBL" id="CAADHO010000002">
    <property type="protein sequence ID" value="VFQ43848.1"/>
    <property type="molecule type" value="Genomic_DNA"/>
</dbReference>
<keyword evidence="5" id="KW-0408">Iron</keyword>
<dbReference type="PROSITE" id="PS01305">
    <property type="entry name" value="MOAA_NIFB_PQQE"/>
    <property type="match status" value="1"/>
</dbReference>
<feature type="domain" description="Radical SAM core" evidence="8">
    <location>
        <begin position="20"/>
        <end position="144"/>
    </location>
</feature>